<dbReference type="InterPro" id="IPR036895">
    <property type="entry name" value="Uracil-DNA_glycosylase-like_sf"/>
</dbReference>
<evidence type="ECO:0000256" key="3">
    <source>
        <dbReference type="ARBA" id="ARBA00012030"/>
    </source>
</evidence>
<keyword evidence="9" id="KW-0408">Iron</keyword>
<reference evidence="14" key="1">
    <citation type="submission" date="2017-09" db="EMBL/GenBank/DDBJ databases">
        <title>Depth-based differentiation of microbial function through sediment-hosted aquifers and enrichment of novel symbionts in the deep terrestrial subsurface.</title>
        <authorList>
            <person name="Probst A.J."/>
            <person name="Ladd B."/>
            <person name="Jarett J.K."/>
            <person name="Geller-Mcgrath D.E."/>
            <person name="Sieber C.M.K."/>
            <person name="Emerson J.B."/>
            <person name="Anantharaman K."/>
            <person name="Thomas B.C."/>
            <person name="Malmstrom R."/>
            <person name="Stieglmeier M."/>
            <person name="Klingl A."/>
            <person name="Woyke T."/>
            <person name="Ryan C.M."/>
            <person name="Banfield J.F."/>
        </authorList>
    </citation>
    <scope>NUCLEOTIDE SEQUENCE [LARGE SCALE GENOMIC DNA]</scope>
</reference>
<evidence type="ECO:0000256" key="8">
    <source>
        <dbReference type="ARBA" id="ARBA00022801"/>
    </source>
</evidence>
<dbReference type="GO" id="GO:0046872">
    <property type="term" value="F:metal ion binding"/>
    <property type="evidence" value="ECO:0007669"/>
    <property type="project" value="UniProtKB-KW"/>
</dbReference>
<comment type="catalytic activity">
    <reaction evidence="1">
        <text>Hydrolyzes single-stranded DNA or mismatched double-stranded DNA and polynucleotides, releasing free uracil.</text>
        <dbReference type="EC" id="3.2.2.27"/>
    </reaction>
</comment>
<comment type="caution">
    <text evidence="13">The sequence shown here is derived from an EMBL/GenBank/DDBJ whole genome shotgun (WGS) entry which is preliminary data.</text>
</comment>
<keyword evidence="6" id="KW-0479">Metal-binding</keyword>
<evidence type="ECO:0000256" key="10">
    <source>
        <dbReference type="ARBA" id="ARBA00023014"/>
    </source>
</evidence>
<dbReference type="GO" id="GO:0006281">
    <property type="term" value="P:DNA repair"/>
    <property type="evidence" value="ECO:0007669"/>
    <property type="project" value="UniProtKB-KW"/>
</dbReference>
<evidence type="ECO:0000256" key="1">
    <source>
        <dbReference type="ARBA" id="ARBA00001400"/>
    </source>
</evidence>
<dbReference type="SMART" id="SM00987">
    <property type="entry name" value="UreE_C"/>
    <property type="match status" value="1"/>
</dbReference>
<dbReference type="InterPro" id="IPR005122">
    <property type="entry name" value="Uracil-DNA_glycosylase-like"/>
</dbReference>
<sequence length="197" mass="22483">MSKHDDMEQIRDELLNLTDSPLYVYRIKNNYFPVVGEGNYDAHIMFIGEAPGETEAKTAKPFCGRSGKMLDELLNFVGLDRRLVYITNLVKDRPQDNRDPELSEIALYASFLDRQIDIIQPRVIGLLGRHSMKYIFGKFGLSSELQPISKMHGQSFIVEALYGPITIIAFYHPAVALYNGSMKGVLKEDFKVLEKYK</sequence>
<evidence type="ECO:0000256" key="11">
    <source>
        <dbReference type="ARBA" id="ARBA00023204"/>
    </source>
</evidence>
<keyword evidence="10" id="KW-0411">Iron-sulfur</keyword>
<dbReference type="EC" id="3.2.2.27" evidence="3"/>
<dbReference type="Proteomes" id="UP000228700">
    <property type="component" value="Unassembled WGS sequence"/>
</dbReference>
<dbReference type="Pfam" id="PF03167">
    <property type="entry name" value="UDG"/>
    <property type="match status" value="1"/>
</dbReference>
<dbReference type="InterPro" id="IPR051536">
    <property type="entry name" value="UDG_Type-4/5"/>
</dbReference>
<dbReference type="SMART" id="SM00986">
    <property type="entry name" value="UDG"/>
    <property type="match status" value="1"/>
</dbReference>
<evidence type="ECO:0000256" key="2">
    <source>
        <dbReference type="ARBA" id="ARBA00006521"/>
    </source>
</evidence>
<dbReference type="EMBL" id="PFEQ01000009">
    <property type="protein sequence ID" value="PJE74296.1"/>
    <property type="molecule type" value="Genomic_DNA"/>
</dbReference>
<dbReference type="Gene3D" id="3.40.470.10">
    <property type="entry name" value="Uracil-DNA glycosylase-like domain"/>
    <property type="match status" value="1"/>
</dbReference>
<evidence type="ECO:0000313" key="13">
    <source>
        <dbReference type="EMBL" id="PJE74296.1"/>
    </source>
</evidence>
<accession>A0A2M8LCF2</accession>
<comment type="similarity">
    <text evidence="2">Belongs to the uracil-DNA glycosylase (UDG) superfamily. Type 4 (UDGa) family.</text>
</comment>
<evidence type="ECO:0000256" key="4">
    <source>
        <dbReference type="ARBA" id="ARBA00019403"/>
    </source>
</evidence>
<dbReference type="GO" id="GO:0004844">
    <property type="term" value="F:uracil DNA N-glycosylase activity"/>
    <property type="evidence" value="ECO:0007669"/>
    <property type="project" value="UniProtKB-EC"/>
</dbReference>
<evidence type="ECO:0000256" key="6">
    <source>
        <dbReference type="ARBA" id="ARBA00022723"/>
    </source>
</evidence>
<feature type="domain" description="Uracil-DNA glycosylase-like" evidence="12">
    <location>
        <begin position="35"/>
        <end position="191"/>
    </location>
</feature>
<dbReference type="SUPFAM" id="SSF52141">
    <property type="entry name" value="Uracil-DNA glycosylase-like"/>
    <property type="match status" value="1"/>
</dbReference>
<dbReference type="GO" id="GO:0051539">
    <property type="term" value="F:4 iron, 4 sulfur cluster binding"/>
    <property type="evidence" value="ECO:0007669"/>
    <property type="project" value="UniProtKB-KW"/>
</dbReference>
<dbReference type="NCBIfam" id="TIGR00758">
    <property type="entry name" value="UDG_fam4"/>
    <property type="match status" value="1"/>
</dbReference>
<keyword evidence="8" id="KW-0378">Hydrolase</keyword>
<evidence type="ECO:0000256" key="7">
    <source>
        <dbReference type="ARBA" id="ARBA00022763"/>
    </source>
</evidence>
<dbReference type="AlphaFoldDB" id="A0A2M8LCF2"/>
<keyword evidence="5" id="KW-0004">4Fe-4S</keyword>
<dbReference type="PANTHER" id="PTHR33693">
    <property type="entry name" value="TYPE-5 URACIL-DNA GLYCOSYLASE"/>
    <property type="match status" value="1"/>
</dbReference>
<proteinExistence type="inferred from homology"/>
<dbReference type="CDD" id="cd10030">
    <property type="entry name" value="UDG-F4_TTUDGA_SPO1dp_like"/>
    <property type="match status" value="1"/>
</dbReference>
<name>A0A2M8LCF2_9BACT</name>
<keyword evidence="11" id="KW-0234">DNA repair</keyword>
<dbReference type="InterPro" id="IPR005273">
    <property type="entry name" value="Ura-DNA_glyco_family4"/>
</dbReference>
<evidence type="ECO:0000256" key="5">
    <source>
        <dbReference type="ARBA" id="ARBA00022485"/>
    </source>
</evidence>
<organism evidence="13 14">
    <name type="scientific">Candidatus Taylorbacteria bacterium CG10_big_fil_rev_8_21_14_0_10_41_48</name>
    <dbReference type="NCBI Taxonomy" id="1975024"/>
    <lineage>
        <taxon>Bacteria</taxon>
        <taxon>Candidatus Tayloriibacteriota</taxon>
    </lineage>
</organism>
<protein>
    <recommendedName>
        <fullName evidence="4">Type-4 uracil-DNA glycosylase</fullName>
        <ecNumber evidence="3">3.2.2.27</ecNumber>
    </recommendedName>
</protein>
<evidence type="ECO:0000313" key="14">
    <source>
        <dbReference type="Proteomes" id="UP000228700"/>
    </source>
</evidence>
<keyword evidence="7" id="KW-0227">DNA damage</keyword>
<evidence type="ECO:0000259" key="12">
    <source>
        <dbReference type="SMART" id="SM00986"/>
    </source>
</evidence>
<gene>
    <name evidence="13" type="ORF">COV01_02250</name>
</gene>
<evidence type="ECO:0000256" key="9">
    <source>
        <dbReference type="ARBA" id="ARBA00023004"/>
    </source>
</evidence>
<dbReference type="PANTHER" id="PTHR33693:SF1">
    <property type="entry name" value="TYPE-4 URACIL-DNA GLYCOSYLASE"/>
    <property type="match status" value="1"/>
</dbReference>